<feature type="domain" description="CheB-type methylesterase" evidence="9">
    <location>
        <begin position="144"/>
        <end position="334"/>
    </location>
</feature>
<comment type="catalytic activity">
    <reaction evidence="4 5">
        <text>[protein]-L-glutamate 5-O-methyl ester + H2O = L-glutamyl-[protein] + methanol + H(+)</text>
        <dbReference type="Rhea" id="RHEA:23236"/>
        <dbReference type="Rhea" id="RHEA-COMP:10208"/>
        <dbReference type="Rhea" id="RHEA-COMP:10311"/>
        <dbReference type="ChEBI" id="CHEBI:15377"/>
        <dbReference type="ChEBI" id="CHEBI:15378"/>
        <dbReference type="ChEBI" id="CHEBI:17790"/>
        <dbReference type="ChEBI" id="CHEBI:29973"/>
        <dbReference type="ChEBI" id="CHEBI:82795"/>
        <dbReference type="EC" id="3.1.1.61"/>
    </reaction>
</comment>
<feature type="active site" evidence="5 6">
    <location>
        <position position="182"/>
    </location>
</feature>
<sequence length="334" mass="35779">MTVRALVVDDSPTMRALLSASLNRDPDIEVVGMASNALEGRQLIKDLDPDVVTLDIEMPGMSGLEFLEKIMTLRPTPVVVISGLTHKGAETTMRALELGAVDCYAKPQGPFNDNELSYIVRHAARSKIRRLEPRQQVARVQTEFRPNGNIVAIGSSTGGVEALIQLLQGWPVNCPPTLIVQHIGSSFSGALASRLDAHCAARVSLAQADQFLENGHVYIAPGNSHLTVHSAQRPYCRLIDSDPVSGHRPSVDMLFTSVAKVLGSRAVGVILTGMGSDGARGLLEMRNSGCETFAQDKDSCVVYGMPRAAVEMGAANHVLPLGNLAGRIIEKCHS</sequence>
<reference evidence="10 11" key="1">
    <citation type="submission" date="2020-08" db="EMBL/GenBank/DDBJ databases">
        <title>Genomic Encyclopedia of Type Strains, Phase IV (KMG-IV): sequencing the most valuable type-strain genomes for metagenomic binning, comparative biology and taxonomic classification.</title>
        <authorList>
            <person name="Goeker M."/>
        </authorList>
    </citation>
    <scope>NUCLEOTIDE SEQUENCE [LARGE SCALE GENOMIC DNA]</scope>
    <source>
        <strain evidence="10 11">DSM 7465</strain>
    </source>
</reference>
<evidence type="ECO:0000313" key="10">
    <source>
        <dbReference type="EMBL" id="MBB4642137.1"/>
    </source>
</evidence>
<evidence type="ECO:0000256" key="1">
    <source>
        <dbReference type="ARBA" id="ARBA00022490"/>
    </source>
</evidence>
<keyword evidence="2 5" id="KW-0145">Chemotaxis</keyword>
<dbReference type="GO" id="GO:0008984">
    <property type="term" value="F:protein-glutamate methylesterase activity"/>
    <property type="evidence" value="ECO:0007669"/>
    <property type="project" value="UniProtKB-UniRule"/>
</dbReference>
<feature type="modified residue" description="4-aspartylphosphate" evidence="5 7">
    <location>
        <position position="55"/>
    </location>
</feature>
<dbReference type="InterPro" id="IPR011006">
    <property type="entry name" value="CheY-like_superfamily"/>
</dbReference>
<dbReference type="GO" id="GO:0000156">
    <property type="term" value="F:phosphorelay response regulator activity"/>
    <property type="evidence" value="ECO:0007669"/>
    <property type="project" value="InterPro"/>
</dbReference>
<evidence type="ECO:0000256" key="3">
    <source>
        <dbReference type="ARBA" id="ARBA00022801"/>
    </source>
</evidence>
<dbReference type="CDD" id="cd17541">
    <property type="entry name" value="REC_CheB-like"/>
    <property type="match status" value="1"/>
</dbReference>
<feature type="domain" description="Response regulatory" evidence="8">
    <location>
        <begin position="4"/>
        <end position="121"/>
    </location>
</feature>
<evidence type="ECO:0000256" key="5">
    <source>
        <dbReference type="HAMAP-Rule" id="MF_00099"/>
    </source>
</evidence>
<dbReference type="PROSITE" id="PS50122">
    <property type="entry name" value="CHEB"/>
    <property type="match status" value="1"/>
</dbReference>
<dbReference type="NCBIfam" id="NF009206">
    <property type="entry name" value="PRK12555.1"/>
    <property type="match status" value="1"/>
</dbReference>
<organism evidence="10 11">
    <name type="scientific">Rhizorhapis suberifaciens</name>
    <name type="common">corky root of lettuce</name>
    <dbReference type="NCBI Taxonomy" id="13656"/>
    <lineage>
        <taxon>Bacteria</taxon>
        <taxon>Pseudomonadati</taxon>
        <taxon>Pseudomonadota</taxon>
        <taxon>Alphaproteobacteria</taxon>
        <taxon>Sphingomonadales</taxon>
        <taxon>Sphingomonadaceae</taxon>
        <taxon>Rhizorhapis</taxon>
    </lineage>
</organism>
<comment type="similarity">
    <text evidence="5">Belongs to the CheB family.</text>
</comment>
<proteinExistence type="inferred from homology"/>
<evidence type="ECO:0000313" key="11">
    <source>
        <dbReference type="Proteomes" id="UP000575068"/>
    </source>
</evidence>
<dbReference type="SUPFAM" id="SSF52738">
    <property type="entry name" value="Methylesterase CheB, C-terminal domain"/>
    <property type="match status" value="1"/>
</dbReference>
<dbReference type="Gene3D" id="3.40.50.180">
    <property type="entry name" value="Methylesterase CheB, C-terminal domain"/>
    <property type="match status" value="1"/>
</dbReference>
<protein>
    <recommendedName>
        <fullName evidence="5">Protein-glutamate methylesterase/protein-glutamine glutaminase</fullName>
        <ecNumber evidence="5">3.1.1.61</ecNumber>
        <ecNumber evidence="5">3.5.1.44</ecNumber>
    </recommendedName>
</protein>
<dbReference type="InterPro" id="IPR008248">
    <property type="entry name" value="CheB-like"/>
</dbReference>
<dbReference type="GO" id="GO:0050568">
    <property type="term" value="F:protein-glutamine glutaminase activity"/>
    <property type="evidence" value="ECO:0007669"/>
    <property type="project" value="UniProtKB-UniRule"/>
</dbReference>
<dbReference type="EMBL" id="JACHOV010000009">
    <property type="protein sequence ID" value="MBB4642137.1"/>
    <property type="molecule type" value="Genomic_DNA"/>
</dbReference>
<evidence type="ECO:0000256" key="4">
    <source>
        <dbReference type="ARBA" id="ARBA00048267"/>
    </source>
</evidence>
<keyword evidence="5 7" id="KW-0597">Phosphoprotein</keyword>
<dbReference type="EC" id="3.1.1.61" evidence="5"/>
<dbReference type="EC" id="3.5.1.44" evidence="5"/>
<comment type="domain">
    <text evidence="5">Contains a C-terminal catalytic domain, and an N-terminal region which modulates catalytic activity.</text>
</comment>
<dbReference type="InterPro" id="IPR035909">
    <property type="entry name" value="CheB_C"/>
</dbReference>
<dbReference type="GO" id="GO:0005737">
    <property type="term" value="C:cytoplasm"/>
    <property type="evidence" value="ECO:0007669"/>
    <property type="project" value="UniProtKB-SubCell"/>
</dbReference>
<dbReference type="NCBIfam" id="NF001965">
    <property type="entry name" value="PRK00742.1"/>
    <property type="match status" value="1"/>
</dbReference>
<dbReference type="PANTHER" id="PTHR42872">
    <property type="entry name" value="PROTEIN-GLUTAMATE METHYLESTERASE/PROTEIN-GLUTAMINE GLUTAMINASE"/>
    <property type="match status" value="1"/>
</dbReference>
<dbReference type="GO" id="GO:0006935">
    <property type="term" value="P:chemotaxis"/>
    <property type="evidence" value="ECO:0007669"/>
    <property type="project" value="UniProtKB-UniRule"/>
</dbReference>
<comment type="caution">
    <text evidence="10">The sequence shown here is derived from an EMBL/GenBank/DDBJ whole genome shotgun (WGS) entry which is preliminary data.</text>
</comment>
<dbReference type="PIRSF" id="PIRSF000876">
    <property type="entry name" value="RR_chemtxs_CheB"/>
    <property type="match status" value="1"/>
</dbReference>
<keyword evidence="3 5" id="KW-0378">Hydrolase</keyword>
<evidence type="ECO:0000259" key="8">
    <source>
        <dbReference type="PROSITE" id="PS50110"/>
    </source>
</evidence>
<comment type="PTM">
    <text evidence="5">Phosphorylated by CheA. Phosphorylation of the N-terminal regulatory domain activates the methylesterase activity.</text>
</comment>
<dbReference type="AlphaFoldDB" id="A0A840HWZ9"/>
<dbReference type="SMART" id="SM00448">
    <property type="entry name" value="REC"/>
    <property type="match status" value="1"/>
</dbReference>
<comment type="subcellular location">
    <subcellularLocation>
        <location evidence="5">Cytoplasm</location>
    </subcellularLocation>
</comment>
<name>A0A840HWZ9_9SPHN</name>
<dbReference type="InterPro" id="IPR000673">
    <property type="entry name" value="Sig_transdc_resp-reg_Me-estase"/>
</dbReference>
<dbReference type="PROSITE" id="PS50110">
    <property type="entry name" value="RESPONSE_REGULATORY"/>
    <property type="match status" value="1"/>
</dbReference>
<dbReference type="HAMAP" id="MF_00099">
    <property type="entry name" value="CheB_chemtxs"/>
    <property type="match status" value="1"/>
</dbReference>
<comment type="catalytic activity">
    <reaction evidence="5">
        <text>L-glutaminyl-[protein] + H2O = L-glutamyl-[protein] + NH4(+)</text>
        <dbReference type="Rhea" id="RHEA:16441"/>
        <dbReference type="Rhea" id="RHEA-COMP:10207"/>
        <dbReference type="Rhea" id="RHEA-COMP:10208"/>
        <dbReference type="ChEBI" id="CHEBI:15377"/>
        <dbReference type="ChEBI" id="CHEBI:28938"/>
        <dbReference type="ChEBI" id="CHEBI:29973"/>
        <dbReference type="ChEBI" id="CHEBI:30011"/>
        <dbReference type="EC" id="3.5.1.44"/>
    </reaction>
</comment>
<keyword evidence="11" id="KW-1185">Reference proteome</keyword>
<dbReference type="Gene3D" id="3.40.50.2300">
    <property type="match status" value="1"/>
</dbReference>
<dbReference type="SUPFAM" id="SSF52172">
    <property type="entry name" value="CheY-like"/>
    <property type="match status" value="1"/>
</dbReference>
<dbReference type="RefSeq" id="WP_184475914.1">
    <property type="nucleotide sequence ID" value="NZ_JACHOV010000009.1"/>
</dbReference>
<dbReference type="InterPro" id="IPR001789">
    <property type="entry name" value="Sig_transdc_resp-reg_receiver"/>
</dbReference>
<dbReference type="Proteomes" id="UP000575068">
    <property type="component" value="Unassembled WGS sequence"/>
</dbReference>
<evidence type="ECO:0000259" key="9">
    <source>
        <dbReference type="PROSITE" id="PS50122"/>
    </source>
</evidence>
<feature type="active site" evidence="5 6">
    <location>
        <position position="156"/>
    </location>
</feature>
<dbReference type="Pfam" id="PF01339">
    <property type="entry name" value="CheB_methylest"/>
    <property type="match status" value="1"/>
</dbReference>
<accession>A0A840HWZ9</accession>
<dbReference type="PANTHER" id="PTHR42872:SF6">
    <property type="entry name" value="PROTEIN-GLUTAMATE METHYLESTERASE_PROTEIN-GLUTAMINE GLUTAMINASE"/>
    <property type="match status" value="1"/>
</dbReference>
<evidence type="ECO:0000256" key="7">
    <source>
        <dbReference type="PROSITE-ProRule" id="PRU00169"/>
    </source>
</evidence>
<feature type="active site" evidence="5 6">
    <location>
        <position position="277"/>
    </location>
</feature>
<dbReference type="Pfam" id="PF00072">
    <property type="entry name" value="Response_reg"/>
    <property type="match status" value="1"/>
</dbReference>
<gene>
    <name evidence="5" type="primary">cheB</name>
    <name evidence="10" type="ORF">HNQ99_002459</name>
</gene>
<keyword evidence="1 5" id="KW-0963">Cytoplasm</keyword>
<dbReference type="CDD" id="cd16432">
    <property type="entry name" value="CheB_Rec"/>
    <property type="match status" value="1"/>
</dbReference>
<comment type="function">
    <text evidence="5">Involved in chemotaxis. Part of a chemotaxis signal transduction system that modulates chemotaxis in response to various stimuli. Catalyzes the demethylation of specific methylglutamate residues introduced into the chemoreceptors (methyl-accepting chemotaxis proteins or MCP) by CheR. Also mediates the irreversible deamidation of specific glutamine residues to glutamic acid.</text>
</comment>
<evidence type="ECO:0000256" key="2">
    <source>
        <dbReference type="ARBA" id="ARBA00022500"/>
    </source>
</evidence>
<evidence type="ECO:0000256" key="6">
    <source>
        <dbReference type="PROSITE-ProRule" id="PRU00050"/>
    </source>
</evidence>